<dbReference type="GO" id="GO:0016787">
    <property type="term" value="F:hydrolase activity"/>
    <property type="evidence" value="ECO:0007669"/>
    <property type="project" value="UniProtKB-KW"/>
</dbReference>
<dbReference type="RefSeq" id="WP_103990157.1">
    <property type="nucleotide sequence ID" value="NZ_CP031311.1"/>
</dbReference>
<evidence type="ECO:0000313" key="5">
    <source>
        <dbReference type="Proteomes" id="UP000296733"/>
    </source>
</evidence>
<evidence type="ECO:0000256" key="1">
    <source>
        <dbReference type="SAM" id="Phobius"/>
    </source>
</evidence>
<dbReference type="Proteomes" id="UP000296733">
    <property type="component" value="Chromosome"/>
</dbReference>
<sequence>MFPIGHAALGYLAVALLHRVRGLSLPNGWLLVSVFVGSQLPDLIDKPLTYYGVLESGRSFGHSLLVMVPALVVLVFVARRRGYARHGGALAVATLSHFLGDTYRIALAGEWYEMRFLLWPLVPAITYPSDGTPPWIRVLDSLGDPRFGFQYGLAALAFGIWLYDRYGGRTRIEPE</sequence>
<keyword evidence="3" id="KW-0378">Hydrolase</keyword>
<reference evidence="3 4" key="1">
    <citation type="submission" date="2016-10" db="EMBL/GenBank/DDBJ databases">
        <authorList>
            <person name="de Groot N.N."/>
        </authorList>
    </citation>
    <scope>NUCLEOTIDE SEQUENCE [LARGE SCALE GENOMIC DNA]</scope>
    <source>
        <strain evidence="3 4">CGMCC 1.10331</strain>
    </source>
</reference>
<organism evidence="3 4">
    <name type="scientific">Halobellus limi</name>
    <dbReference type="NCBI Taxonomy" id="699433"/>
    <lineage>
        <taxon>Archaea</taxon>
        <taxon>Methanobacteriati</taxon>
        <taxon>Methanobacteriota</taxon>
        <taxon>Stenosarchaea group</taxon>
        <taxon>Halobacteria</taxon>
        <taxon>Halobacteriales</taxon>
        <taxon>Haloferacaceae</taxon>
        <taxon>Halobellus</taxon>
    </lineage>
</organism>
<reference evidence="2 5" key="2">
    <citation type="journal article" date="2019" name="Nat. Commun.">
        <title>A new type of DNA phosphorothioation-based antiviral system in archaea.</title>
        <authorList>
            <person name="Xiong L."/>
            <person name="Liu S."/>
            <person name="Chen S."/>
            <person name="Xiao Y."/>
            <person name="Zhu B."/>
            <person name="Gao Y."/>
            <person name="Zhang Y."/>
            <person name="Chen B."/>
            <person name="Luo J."/>
            <person name="Deng Z."/>
            <person name="Chen X."/>
            <person name="Wang L."/>
            <person name="Chen S."/>
        </authorList>
    </citation>
    <scope>NUCLEOTIDE SEQUENCE [LARGE SCALE GENOMIC DNA]</scope>
    <source>
        <strain evidence="2 5">CGMCC 1.10331</strain>
    </source>
</reference>
<keyword evidence="1" id="KW-1133">Transmembrane helix</keyword>
<dbReference type="KEGG" id="hlm:DV707_05920"/>
<dbReference type="Proteomes" id="UP000236740">
    <property type="component" value="Unassembled WGS sequence"/>
</dbReference>
<keyword evidence="1" id="KW-0812">Transmembrane</keyword>
<dbReference type="AlphaFoldDB" id="A0A1H5TSE2"/>
<evidence type="ECO:0000313" key="3">
    <source>
        <dbReference type="EMBL" id="SEF65686.1"/>
    </source>
</evidence>
<dbReference type="InterPro" id="IPR007404">
    <property type="entry name" value="YdjM-like"/>
</dbReference>
<accession>A0A1H5TSE2</accession>
<dbReference type="OrthoDB" id="200338at2157"/>
<evidence type="ECO:0000313" key="4">
    <source>
        <dbReference type="Proteomes" id="UP000236740"/>
    </source>
</evidence>
<dbReference type="Pfam" id="PF04307">
    <property type="entry name" value="YdjM"/>
    <property type="match status" value="1"/>
</dbReference>
<dbReference type="GeneID" id="39857605"/>
<protein>
    <submittedName>
        <fullName evidence="3">LexA-binding, inner membrane-associated putative hydrolase</fullName>
    </submittedName>
    <submittedName>
        <fullName evidence="2">Metal-dependent hydrolase</fullName>
    </submittedName>
</protein>
<dbReference type="EMBL" id="CP031311">
    <property type="protein sequence ID" value="QCC47243.1"/>
    <property type="molecule type" value="Genomic_DNA"/>
</dbReference>
<evidence type="ECO:0000313" key="2">
    <source>
        <dbReference type="EMBL" id="QCC47243.1"/>
    </source>
</evidence>
<keyword evidence="4" id="KW-1185">Reference proteome</keyword>
<proteinExistence type="predicted"/>
<name>A0A1H5TSE2_9EURY</name>
<gene>
    <name evidence="2" type="ORF">DV707_05920</name>
    <name evidence="3" type="ORF">SAMN04488133_0365</name>
</gene>
<keyword evidence="1" id="KW-0472">Membrane</keyword>
<feature type="transmembrane region" description="Helical" evidence="1">
    <location>
        <begin position="60"/>
        <end position="78"/>
    </location>
</feature>
<dbReference type="EMBL" id="FNVN01000001">
    <property type="protein sequence ID" value="SEF65686.1"/>
    <property type="molecule type" value="Genomic_DNA"/>
</dbReference>